<organism evidence="2 3">
    <name type="scientific">Rhodopseudomonas telluris</name>
    <dbReference type="NCBI Taxonomy" id="644215"/>
    <lineage>
        <taxon>Bacteria</taxon>
        <taxon>Pseudomonadati</taxon>
        <taxon>Pseudomonadota</taxon>
        <taxon>Alphaproteobacteria</taxon>
        <taxon>Hyphomicrobiales</taxon>
        <taxon>Nitrobacteraceae</taxon>
        <taxon>Rhodopseudomonas</taxon>
    </lineage>
</organism>
<gene>
    <name evidence="2" type="ORF">ACFFJ6_19195</name>
</gene>
<sequence length="463" mass="50777">MSGLKASVRALRTVFRPALSIPATTRIAREADKIGSVASGADSPKATKNYNLVANEILDKVISTCELTRREARDAAWCLWETVPALASDGATVTSLVSATEASGRRQPFRALASSYLASYAPDRSRIAEISAVLMRLAAGMGKPWASLQNDLNLFHVVEGPQNLARMAVQRNISPAAVLTSYGLGAVNAQSGFTKFCIATALEQLRDGKELRHDVRLQWVKTFALRDVRELLFQEHGPLVAEALLFPFGNSTPDEDVTDKFLAVLLRLFGDPRSQPAKWARMREAAAIVRRWLTMQSLRQFLEVVDRTAVARMWKHRRAFWGAVYDRGLISDAWVVFGPLGADAARRSFGKDISFATFDGGTVDRGHAVLLLRIGRGVVAEWSHNGRCIIWSDSEAPGAPTLHLSTYHPAALRSPNGESPSLSVPVFAITHSGAEFYAWQSKVAGKLHQMTGVRIPLSEYQVK</sequence>
<dbReference type="Proteomes" id="UP001589775">
    <property type="component" value="Unassembled WGS sequence"/>
</dbReference>
<evidence type="ECO:0000313" key="2">
    <source>
        <dbReference type="EMBL" id="MFC0242628.1"/>
    </source>
</evidence>
<dbReference type="RefSeq" id="WP_378390787.1">
    <property type="nucleotide sequence ID" value="NZ_JBHLWM010000008.1"/>
</dbReference>
<evidence type="ECO:0000313" key="3">
    <source>
        <dbReference type="Proteomes" id="UP001589775"/>
    </source>
</evidence>
<protein>
    <submittedName>
        <fullName evidence="2">EH signature domain-containing protein</fullName>
    </submittedName>
</protein>
<comment type="caution">
    <text evidence="2">The sequence shown here is derived from an EMBL/GenBank/DDBJ whole genome shotgun (WGS) entry which is preliminary data.</text>
</comment>
<dbReference type="EMBL" id="JBHLWM010000008">
    <property type="protein sequence ID" value="MFC0242628.1"/>
    <property type="molecule type" value="Genomic_DNA"/>
</dbReference>
<accession>A0ABV6EWR6</accession>
<keyword evidence="3" id="KW-1185">Reference proteome</keyword>
<name>A0ABV6EWR6_9BRAD</name>
<evidence type="ECO:0000259" key="1">
    <source>
        <dbReference type="Pfam" id="PF15611"/>
    </source>
</evidence>
<dbReference type="Pfam" id="PF15611">
    <property type="entry name" value="EH_Signature"/>
    <property type="match status" value="1"/>
</dbReference>
<dbReference type="InterPro" id="IPR028943">
    <property type="entry name" value="ZorC_EH_Signature_dom"/>
</dbReference>
<proteinExistence type="predicted"/>
<feature type="domain" description="Zorya protein ZorC EH" evidence="1">
    <location>
        <begin position="68"/>
        <end position="444"/>
    </location>
</feature>
<reference evidence="2 3" key="1">
    <citation type="submission" date="2024-09" db="EMBL/GenBank/DDBJ databases">
        <authorList>
            <person name="Sun Q."/>
            <person name="Mori K."/>
        </authorList>
    </citation>
    <scope>NUCLEOTIDE SEQUENCE [LARGE SCALE GENOMIC DNA]</scope>
    <source>
        <strain evidence="2 3">KCTC 23279</strain>
    </source>
</reference>